<sequence>MPDPSRLAPAFNARGGYRTLIESEAKREGLAPEIAEAVMAVESGYNPAAIGGVGEIGLMQILPATARMLGFVGSNAELAAPATNIRYGVT</sequence>
<name>A0A7C9VNG0_9BRAD</name>
<dbReference type="Gene3D" id="1.10.530.10">
    <property type="match status" value="1"/>
</dbReference>
<evidence type="ECO:0000259" key="2">
    <source>
        <dbReference type="Pfam" id="PF01464"/>
    </source>
</evidence>
<feature type="non-terminal residue" evidence="3">
    <location>
        <position position="90"/>
    </location>
</feature>
<comment type="similarity">
    <text evidence="1">Belongs to the virb1 family.</text>
</comment>
<dbReference type="SUPFAM" id="SSF53955">
    <property type="entry name" value="Lysozyme-like"/>
    <property type="match status" value="1"/>
</dbReference>
<evidence type="ECO:0000256" key="1">
    <source>
        <dbReference type="ARBA" id="ARBA00009387"/>
    </source>
</evidence>
<gene>
    <name evidence="3" type="ORF">G4V63_29955</name>
</gene>
<dbReference type="InterPro" id="IPR023346">
    <property type="entry name" value="Lysozyme-like_dom_sf"/>
</dbReference>
<dbReference type="EMBL" id="JAAMRR010001533">
    <property type="protein sequence ID" value="NGX99270.1"/>
    <property type="molecule type" value="Genomic_DNA"/>
</dbReference>
<feature type="domain" description="Transglycosylase SLT" evidence="2">
    <location>
        <begin position="20"/>
        <end position="89"/>
    </location>
</feature>
<organism evidence="3 4">
    <name type="scientific">Candidatus Afipia apatlaquensis</name>
    <dbReference type="NCBI Taxonomy" id="2712852"/>
    <lineage>
        <taxon>Bacteria</taxon>
        <taxon>Pseudomonadati</taxon>
        <taxon>Pseudomonadota</taxon>
        <taxon>Alphaproteobacteria</taxon>
        <taxon>Hyphomicrobiales</taxon>
        <taxon>Nitrobacteraceae</taxon>
        <taxon>Afipia</taxon>
    </lineage>
</organism>
<evidence type="ECO:0000313" key="4">
    <source>
        <dbReference type="Proteomes" id="UP000480266"/>
    </source>
</evidence>
<reference evidence="3" key="1">
    <citation type="submission" date="2020-02" db="EMBL/GenBank/DDBJ databases">
        <title>Draft genome sequence of Candidatus Afipia apatlaquensis IBT-C3, a potential strain for decolorization of textile dyes.</title>
        <authorList>
            <person name="Sanchez-Reyes A."/>
            <person name="Breton-Deval L."/>
            <person name="Mangelson H."/>
            <person name="Sanchez-Flores A."/>
        </authorList>
    </citation>
    <scope>NUCLEOTIDE SEQUENCE [LARGE SCALE GENOMIC DNA]</scope>
    <source>
        <strain evidence="3">IBT-C3</strain>
    </source>
</reference>
<dbReference type="AlphaFoldDB" id="A0A7C9VNG0"/>
<comment type="caution">
    <text evidence="3">The sequence shown here is derived from an EMBL/GenBank/DDBJ whole genome shotgun (WGS) entry which is preliminary data.</text>
</comment>
<dbReference type="Proteomes" id="UP000480266">
    <property type="component" value="Unassembled WGS sequence"/>
</dbReference>
<keyword evidence="4" id="KW-1185">Reference proteome</keyword>
<dbReference type="Pfam" id="PF01464">
    <property type="entry name" value="SLT"/>
    <property type="match status" value="1"/>
</dbReference>
<proteinExistence type="inferred from homology"/>
<evidence type="ECO:0000313" key="3">
    <source>
        <dbReference type="EMBL" id="NGX99270.1"/>
    </source>
</evidence>
<protein>
    <submittedName>
        <fullName evidence="3">Lytic transglycosylase domain-containing protein</fullName>
    </submittedName>
</protein>
<accession>A0A7C9VNG0</accession>
<dbReference type="InterPro" id="IPR008258">
    <property type="entry name" value="Transglycosylase_SLT_dom_1"/>
</dbReference>